<evidence type="ECO:0000313" key="2">
    <source>
        <dbReference type="EMBL" id="KIR64213.1"/>
    </source>
</evidence>
<dbReference type="CDD" id="cd00090">
    <property type="entry name" value="HTH_ARSR"/>
    <property type="match status" value="1"/>
</dbReference>
<evidence type="ECO:0000313" key="3">
    <source>
        <dbReference type="Proteomes" id="UP000032254"/>
    </source>
</evidence>
<dbReference type="PANTHER" id="PTHR38600">
    <property type="entry name" value="TRANSCRIPTIONAL REGULATORY PROTEIN"/>
    <property type="match status" value="1"/>
</dbReference>
<gene>
    <name evidence="2" type="ORF">TK50_00285</name>
</gene>
<dbReference type="InterPro" id="IPR001845">
    <property type="entry name" value="HTH_ArsR_DNA-bd_dom"/>
</dbReference>
<dbReference type="PATRIC" id="fig|47853.6.peg.61"/>
<dbReference type="PROSITE" id="PS50987">
    <property type="entry name" value="HTH_ARSR_2"/>
    <property type="match status" value="1"/>
</dbReference>
<dbReference type="PANTHER" id="PTHR38600:SF2">
    <property type="entry name" value="SLL0088 PROTEIN"/>
    <property type="match status" value="1"/>
</dbReference>
<keyword evidence="3" id="KW-1185">Reference proteome</keyword>
<dbReference type="AlphaFoldDB" id="A0A0D0VTZ0"/>
<name>A0A0D0VTZ0_9ACTN</name>
<dbReference type="SMART" id="SM00418">
    <property type="entry name" value="HTH_ARSR"/>
    <property type="match status" value="1"/>
</dbReference>
<feature type="domain" description="HTH arsR-type" evidence="1">
    <location>
        <begin position="3"/>
        <end position="96"/>
    </location>
</feature>
<dbReference type="Proteomes" id="UP000032254">
    <property type="component" value="Unassembled WGS sequence"/>
</dbReference>
<sequence length="110" mass="12601">MVVEMVSGEQADRVFHALADATRRDIVARVIRHAESVSALARHYPMSFAAVQKHVAVLERASLVTKERRGREQLVHADMTVLRRAARLLDAYEEIWRERVARIDQLIAED</sequence>
<dbReference type="GO" id="GO:0003700">
    <property type="term" value="F:DNA-binding transcription factor activity"/>
    <property type="evidence" value="ECO:0007669"/>
    <property type="project" value="InterPro"/>
</dbReference>
<evidence type="ECO:0000259" key="1">
    <source>
        <dbReference type="PROSITE" id="PS50987"/>
    </source>
</evidence>
<organism evidence="2 3">
    <name type="scientific">Micromonospora haikouensis</name>
    <dbReference type="NCBI Taxonomy" id="686309"/>
    <lineage>
        <taxon>Bacteria</taxon>
        <taxon>Bacillati</taxon>
        <taxon>Actinomycetota</taxon>
        <taxon>Actinomycetes</taxon>
        <taxon>Micromonosporales</taxon>
        <taxon>Micromonosporaceae</taxon>
        <taxon>Micromonospora</taxon>
    </lineage>
</organism>
<dbReference type="InterPro" id="IPR036388">
    <property type="entry name" value="WH-like_DNA-bd_sf"/>
</dbReference>
<protein>
    <submittedName>
        <fullName evidence="2">ArsR family transcriptional regulator</fullName>
    </submittedName>
</protein>
<proteinExistence type="predicted"/>
<dbReference type="InterPro" id="IPR011991">
    <property type="entry name" value="ArsR-like_HTH"/>
</dbReference>
<dbReference type="OrthoDB" id="9806976at2"/>
<dbReference type="EMBL" id="JXSX01000001">
    <property type="protein sequence ID" value="KIR64213.1"/>
    <property type="molecule type" value="Genomic_DNA"/>
</dbReference>
<dbReference type="InterPro" id="IPR036390">
    <property type="entry name" value="WH_DNA-bd_sf"/>
</dbReference>
<dbReference type="Gene3D" id="1.10.10.10">
    <property type="entry name" value="Winged helix-like DNA-binding domain superfamily/Winged helix DNA-binding domain"/>
    <property type="match status" value="1"/>
</dbReference>
<dbReference type="SUPFAM" id="SSF46785">
    <property type="entry name" value="Winged helix' DNA-binding domain"/>
    <property type="match status" value="1"/>
</dbReference>
<accession>A0A0D0VTZ0</accession>
<comment type="caution">
    <text evidence="2">The sequence shown here is derived from an EMBL/GenBank/DDBJ whole genome shotgun (WGS) entry which is preliminary data.</text>
</comment>
<reference evidence="2 3" key="1">
    <citation type="submission" date="2015-01" db="EMBL/GenBank/DDBJ databases">
        <title>Sequencing and annotation of Micromonospora carbonacea strain JXNU-1 genome.</title>
        <authorList>
            <person name="Long Z."/>
            <person name="Huang Y."/>
            <person name="Jiang Y."/>
        </authorList>
    </citation>
    <scope>NUCLEOTIDE SEQUENCE [LARGE SCALE GENOMIC DNA]</scope>
    <source>
        <strain evidence="2 3">JXNU-1</strain>
    </source>
</reference>